<dbReference type="InterPro" id="IPR027417">
    <property type="entry name" value="P-loop_NTPase"/>
</dbReference>
<dbReference type="GO" id="GO:0051301">
    <property type="term" value="P:cell division"/>
    <property type="evidence" value="ECO:0007669"/>
    <property type="project" value="UniProtKB-KW"/>
</dbReference>
<dbReference type="Pfam" id="PF03969">
    <property type="entry name" value="AFG1_ATPase"/>
    <property type="match status" value="2"/>
</dbReference>
<evidence type="ECO:0000256" key="1">
    <source>
        <dbReference type="ARBA" id="ARBA00022741"/>
    </source>
</evidence>
<evidence type="ECO:0000313" key="3">
    <source>
        <dbReference type="EMBL" id="GAA4193292.1"/>
    </source>
</evidence>
<proteinExistence type="predicted"/>
<dbReference type="NCBIfam" id="NF040713">
    <property type="entry name" value="ZapE"/>
    <property type="match status" value="1"/>
</dbReference>
<keyword evidence="2" id="KW-0067">ATP-binding</keyword>
<dbReference type="Proteomes" id="UP001500213">
    <property type="component" value="Unassembled WGS sequence"/>
</dbReference>
<dbReference type="InterPro" id="IPR005654">
    <property type="entry name" value="ATPase_AFG1-like"/>
</dbReference>
<evidence type="ECO:0000313" key="4">
    <source>
        <dbReference type="Proteomes" id="UP001500213"/>
    </source>
</evidence>
<sequence length="357" mass="37790">MTTDALGTSPLTSLTQLSPTITGEQLLESLTPPAQFATASFDNYRPDADYPSQQEAVDALRAFSSAAGAAKGGGFLGFGRRKRQASGDEAQKLGVYLDGGFGVGKTHLLAALWHAASGRKLFGTFIEYTALVGALGYAKTVELLKGTALICIDEFELDDPGDTMMMTRLIGDLVGGGTRFAATSNTPPNALGEGRFAASDFLREIHAMSGNFRTLRIDGLDFRRRATTGAAVVTDAAGLTAAVESTRAAGGVATRDDFTAFVDHLATVHPSRYLKMVDGIDLIALDDVVQLHDQMQALRLVAFIDRAYDAEIPIVAAGVPLSEVFDEAMLGGGFRKKYLRSVSRMIALTAAAPSNRG</sequence>
<protein>
    <submittedName>
        <fullName evidence="3">Cell division protein ZapE</fullName>
    </submittedName>
</protein>
<dbReference type="RefSeq" id="WP_344777742.1">
    <property type="nucleotide sequence ID" value="NZ_BAABBX010000016.1"/>
</dbReference>
<organism evidence="3 4">
    <name type="scientific">Gryllotalpicola kribbensis</name>
    <dbReference type="NCBI Taxonomy" id="993084"/>
    <lineage>
        <taxon>Bacteria</taxon>
        <taxon>Bacillati</taxon>
        <taxon>Actinomycetota</taxon>
        <taxon>Actinomycetes</taxon>
        <taxon>Micrococcales</taxon>
        <taxon>Microbacteriaceae</taxon>
        <taxon>Gryllotalpicola</taxon>
    </lineage>
</organism>
<keyword evidence="3" id="KW-0132">Cell division</keyword>
<reference evidence="4" key="1">
    <citation type="journal article" date="2019" name="Int. J. Syst. Evol. Microbiol.">
        <title>The Global Catalogue of Microorganisms (GCM) 10K type strain sequencing project: providing services to taxonomists for standard genome sequencing and annotation.</title>
        <authorList>
            <consortium name="The Broad Institute Genomics Platform"/>
            <consortium name="The Broad Institute Genome Sequencing Center for Infectious Disease"/>
            <person name="Wu L."/>
            <person name="Ma J."/>
        </authorList>
    </citation>
    <scope>NUCLEOTIDE SEQUENCE [LARGE SCALE GENOMIC DNA]</scope>
    <source>
        <strain evidence="4">JCM 17593</strain>
    </source>
</reference>
<keyword evidence="4" id="KW-1185">Reference proteome</keyword>
<keyword evidence="1" id="KW-0547">Nucleotide-binding</keyword>
<gene>
    <name evidence="3" type="primary">zapE</name>
    <name evidence="3" type="ORF">GCM10022288_26850</name>
</gene>
<name>A0ABP8AY64_9MICO</name>
<dbReference type="EMBL" id="BAABBX010000016">
    <property type="protein sequence ID" value="GAA4193292.1"/>
    <property type="molecule type" value="Genomic_DNA"/>
</dbReference>
<accession>A0ABP8AY64</accession>
<keyword evidence="3" id="KW-0131">Cell cycle</keyword>
<evidence type="ECO:0000256" key="2">
    <source>
        <dbReference type="ARBA" id="ARBA00022840"/>
    </source>
</evidence>
<dbReference type="PANTHER" id="PTHR12169">
    <property type="entry name" value="ATPASE N2B"/>
    <property type="match status" value="1"/>
</dbReference>
<dbReference type="PANTHER" id="PTHR12169:SF6">
    <property type="entry name" value="AFG1-LIKE ATPASE"/>
    <property type="match status" value="1"/>
</dbReference>
<dbReference type="SUPFAM" id="SSF52540">
    <property type="entry name" value="P-loop containing nucleoside triphosphate hydrolases"/>
    <property type="match status" value="1"/>
</dbReference>
<comment type="caution">
    <text evidence="3">The sequence shown here is derived from an EMBL/GenBank/DDBJ whole genome shotgun (WGS) entry which is preliminary data.</text>
</comment>
<dbReference type="Gene3D" id="3.40.50.300">
    <property type="entry name" value="P-loop containing nucleotide triphosphate hydrolases"/>
    <property type="match status" value="1"/>
</dbReference>